<organism evidence="2 3">
    <name type="scientific">Zymoseptoria tritici ST99CH_1A5</name>
    <dbReference type="NCBI Taxonomy" id="1276529"/>
    <lineage>
        <taxon>Eukaryota</taxon>
        <taxon>Fungi</taxon>
        <taxon>Dikarya</taxon>
        <taxon>Ascomycota</taxon>
        <taxon>Pezizomycotina</taxon>
        <taxon>Dothideomycetes</taxon>
        <taxon>Dothideomycetidae</taxon>
        <taxon>Mycosphaerellales</taxon>
        <taxon>Mycosphaerellaceae</taxon>
        <taxon>Zymoseptoria</taxon>
    </lineage>
</organism>
<reference evidence="2 3" key="1">
    <citation type="submission" date="2016-10" db="EMBL/GenBank/DDBJ databases">
        <authorList>
            <person name="Varghese N."/>
        </authorList>
    </citation>
    <scope>NUCLEOTIDE SEQUENCE [LARGE SCALE GENOMIC DNA]</scope>
</reference>
<feature type="compositionally biased region" description="Low complexity" evidence="1">
    <location>
        <begin position="52"/>
        <end position="83"/>
    </location>
</feature>
<accession>A0A1Y6LCB9</accession>
<sequence>MTESTPTSTETAPPYCGTEHDKCYSDNDCCDTYECSLDSPWTSYRRNARRNTSGTCKPKVTTTTTSMDDHPTSTTTPSTSTGTPAPYCGKEHDACSSDKDCCNTYECKMDSSSYSWKRSSLRRNVSAGTCTPKDTTEPPPEYYPPPSEEPPKGGSPPSEEPPKDGPPPSEEPPKYSSPPSESYPTCAFEGKECSLIEDGCCKGYTCTSGSSYSSLSKRNIGVCKPDSSSSWRKRAQVWVA</sequence>
<protein>
    <submittedName>
        <fullName evidence="2">Uncharacterized protein</fullName>
    </submittedName>
</protein>
<dbReference type="Proteomes" id="UP000215453">
    <property type="component" value="Chromosome 3"/>
</dbReference>
<dbReference type="EMBL" id="LT882678">
    <property type="protein sequence ID" value="SMY22104.1"/>
    <property type="molecule type" value="Genomic_DNA"/>
</dbReference>
<evidence type="ECO:0000313" key="3">
    <source>
        <dbReference type="Proteomes" id="UP000215453"/>
    </source>
</evidence>
<evidence type="ECO:0000313" key="2">
    <source>
        <dbReference type="EMBL" id="SMY22104.1"/>
    </source>
</evidence>
<proteinExistence type="predicted"/>
<dbReference type="AlphaFoldDB" id="A0A1Y6LCB9"/>
<evidence type="ECO:0000256" key="1">
    <source>
        <dbReference type="SAM" id="MobiDB-lite"/>
    </source>
</evidence>
<name>A0A1Y6LCB9_ZYMTR</name>
<feature type="compositionally biased region" description="Pro residues" evidence="1">
    <location>
        <begin position="137"/>
        <end position="148"/>
    </location>
</feature>
<feature type="region of interest" description="Disordered" evidence="1">
    <location>
        <begin position="48"/>
        <end position="83"/>
    </location>
</feature>
<gene>
    <name evidence="2" type="ORF">ZT1A5_G3543</name>
</gene>
<feature type="region of interest" description="Disordered" evidence="1">
    <location>
        <begin position="125"/>
        <end position="185"/>
    </location>
</feature>